<evidence type="ECO:0000313" key="2">
    <source>
        <dbReference type="EMBL" id="CAK0809837.1"/>
    </source>
</evidence>
<accession>A0ABN9QX06</accession>
<evidence type="ECO:0000313" key="3">
    <source>
        <dbReference type="Proteomes" id="UP001189429"/>
    </source>
</evidence>
<evidence type="ECO:0000256" key="1">
    <source>
        <dbReference type="SAM" id="MobiDB-lite"/>
    </source>
</evidence>
<dbReference type="Proteomes" id="UP001189429">
    <property type="component" value="Unassembled WGS sequence"/>
</dbReference>
<gene>
    <name evidence="2" type="ORF">PCOR1329_LOCUS14973</name>
</gene>
<feature type="region of interest" description="Disordered" evidence="1">
    <location>
        <begin position="290"/>
        <end position="313"/>
    </location>
</feature>
<reference evidence="2" key="1">
    <citation type="submission" date="2023-10" db="EMBL/GenBank/DDBJ databases">
        <authorList>
            <person name="Chen Y."/>
            <person name="Shah S."/>
            <person name="Dougan E. K."/>
            <person name="Thang M."/>
            <person name="Chan C."/>
        </authorList>
    </citation>
    <scope>NUCLEOTIDE SEQUENCE [LARGE SCALE GENOMIC DNA]</scope>
</reference>
<name>A0ABN9QX06_9DINO</name>
<sequence>MEVPLKVEEEFKQRMVALGKALLLHWRADGVLGAHRHRLGDALRALHAATGLSEESLDTFKQIKKQGDLARHLPLRVAAPGDVESSEKISVAGEDLRATAPSFVLGAGCWLPLPPPVGMRCTRGAVVYSTLDVEPPQLGPCRIPSQPSETCCSAARAPTGDHCPAAAVAAAVVADGAVRVGDGADGDDLSAKAADADADFYAAVEEQRRAWLDIRCAAQPFVRLRDRVDCALGALEPEVGLRDGEHPVPSPFRFVGADTSPRFSRRLAGLPDSRNRRLFLDDHGRLRVRDRGVRPGAPIPGIGRPQEAECQQQ</sequence>
<comment type="caution">
    <text evidence="2">The sequence shown here is derived from an EMBL/GenBank/DDBJ whole genome shotgun (WGS) entry which is preliminary data.</text>
</comment>
<proteinExistence type="predicted"/>
<protein>
    <submittedName>
        <fullName evidence="2">Uncharacterized protein</fullName>
    </submittedName>
</protein>
<dbReference type="EMBL" id="CAUYUJ010004494">
    <property type="protein sequence ID" value="CAK0809837.1"/>
    <property type="molecule type" value="Genomic_DNA"/>
</dbReference>
<organism evidence="2 3">
    <name type="scientific">Prorocentrum cordatum</name>
    <dbReference type="NCBI Taxonomy" id="2364126"/>
    <lineage>
        <taxon>Eukaryota</taxon>
        <taxon>Sar</taxon>
        <taxon>Alveolata</taxon>
        <taxon>Dinophyceae</taxon>
        <taxon>Prorocentrales</taxon>
        <taxon>Prorocentraceae</taxon>
        <taxon>Prorocentrum</taxon>
    </lineage>
</organism>
<feature type="compositionally biased region" description="Low complexity" evidence="1">
    <location>
        <begin position="294"/>
        <end position="305"/>
    </location>
</feature>
<keyword evidence="3" id="KW-1185">Reference proteome</keyword>